<dbReference type="STRING" id="312017.Q22KR9"/>
<feature type="coiled-coil region" evidence="1">
    <location>
        <begin position="20"/>
        <end position="114"/>
    </location>
</feature>
<keyword evidence="1" id="KW-0175">Coiled coil</keyword>
<proteinExistence type="predicted"/>
<dbReference type="Proteomes" id="UP000009168">
    <property type="component" value="Unassembled WGS sequence"/>
</dbReference>
<evidence type="ECO:0000313" key="3">
    <source>
        <dbReference type="Proteomes" id="UP000009168"/>
    </source>
</evidence>
<dbReference type="EMBL" id="GG662498">
    <property type="protein sequence ID" value="EAR85730.2"/>
    <property type="molecule type" value="Genomic_DNA"/>
</dbReference>
<reference evidence="3" key="1">
    <citation type="journal article" date="2006" name="PLoS Biol.">
        <title>Macronuclear genome sequence of the ciliate Tetrahymena thermophila, a model eukaryote.</title>
        <authorList>
            <person name="Eisen J.A."/>
            <person name="Coyne R.S."/>
            <person name="Wu M."/>
            <person name="Wu D."/>
            <person name="Thiagarajan M."/>
            <person name="Wortman J.R."/>
            <person name="Badger J.H."/>
            <person name="Ren Q."/>
            <person name="Amedeo P."/>
            <person name="Jones K.M."/>
            <person name="Tallon L.J."/>
            <person name="Delcher A.L."/>
            <person name="Salzberg S.L."/>
            <person name="Silva J.C."/>
            <person name="Haas B.J."/>
            <person name="Majoros W.H."/>
            <person name="Farzad M."/>
            <person name="Carlton J.M."/>
            <person name="Smith R.K. Jr."/>
            <person name="Garg J."/>
            <person name="Pearlman R.E."/>
            <person name="Karrer K.M."/>
            <person name="Sun L."/>
            <person name="Manning G."/>
            <person name="Elde N.C."/>
            <person name="Turkewitz A.P."/>
            <person name="Asai D.J."/>
            <person name="Wilkes D.E."/>
            <person name="Wang Y."/>
            <person name="Cai H."/>
            <person name="Collins K."/>
            <person name="Stewart B.A."/>
            <person name="Lee S.R."/>
            <person name="Wilamowska K."/>
            <person name="Weinberg Z."/>
            <person name="Ruzzo W.L."/>
            <person name="Wloga D."/>
            <person name="Gaertig J."/>
            <person name="Frankel J."/>
            <person name="Tsao C.-C."/>
            <person name="Gorovsky M.A."/>
            <person name="Keeling P.J."/>
            <person name="Waller R.F."/>
            <person name="Patron N.J."/>
            <person name="Cherry J.M."/>
            <person name="Stover N.A."/>
            <person name="Krieger C.J."/>
            <person name="del Toro C."/>
            <person name="Ryder H.F."/>
            <person name="Williamson S.C."/>
            <person name="Barbeau R.A."/>
            <person name="Hamilton E.P."/>
            <person name="Orias E."/>
        </authorList>
    </citation>
    <scope>NUCLEOTIDE SEQUENCE [LARGE SCALE GENOMIC DNA]</scope>
    <source>
        <strain evidence="3">SB210</strain>
    </source>
</reference>
<keyword evidence="3" id="KW-1185">Reference proteome</keyword>
<accession>Q22KR9</accession>
<gene>
    <name evidence="2" type="ORF">TTHERM_00312110</name>
</gene>
<organism evidence="2 3">
    <name type="scientific">Tetrahymena thermophila (strain SB210)</name>
    <dbReference type="NCBI Taxonomy" id="312017"/>
    <lineage>
        <taxon>Eukaryota</taxon>
        <taxon>Sar</taxon>
        <taxon>Alveolata</taxon>
        <taxon>Ciliophora</taxon>
        <taxon>Intramacronucleata</taxon>
        <taxon>Oligohymenophorea</taxon>
        <taxon>Hymenostomatida</taxon>
        <taxon>Tetrahymenina</taxon>
        <taxon>Tetrahymenidae</taxon>
        <taxon>Tetrahymena</taxon>
    </lineage>
</organism>
<evidence type="ECO:0000313" key="2">
    <source>
        <dbReference type="EMBL" id="EAR85730.2"/>
    </source>
</evidence>
<sequence length="374" mass="44397">MGCCGSSKQAKSQQERDKVLKEGSQVIVQMQKQIREMLEQNIQYEKQITEMKNQLKQLTVLLDEKQIKLTTQASAMEKYQISDKDEIAEVQREIRELKQQTEFYEQKYSKNEKSLLQVQMQLQNVSQRIGGNQPLGSNQQDDLVFQGDQQQLEQRVYNNERNLQVQEEEFNKKIENVNSQMNKMQTANAINKRDIDNLLEIVQTQQQLIIDEVQKHKQTSTQLTQIEQQLIISKEFQLIQQLQIEKISNMIMEQRNQNQNSSNKNRVVESYGTQLQECIEQQKRRHLNDLNIIHKQQGFQWKDWRELEEYKWVLTQDNKFAHEFEIKQQLSAAAADQQNNSMKQKIVCNICYLQYISMNKFFTQLQLNQLAQNQ</sequence>
<evidence type="ECO:0000256" key="1">
    <source>
        <dbReference type="SAM" id="Coils"/>
    </source>
</evidence>
<dbReference type="AlphaFoldDB" id="Q22KR9"/>
<name>Q22KR9_TETTS</name>
<dbReference type="HOGENOM" id="CLU_757572_0_0_1"/>
<dbReference type="RefSeq" id="XP_001033393.2">
    <property type="nucleotide sequence ID" value="XM_001033393.2"/>
</dbReference>
<dbReference type="GeneID" id="7846444"/>
<dbReference type="InParanoid" id="Q22KR9"/>
<dbReference type="KEGG" id="tet:TTHERM_00312110"/>
<protein>
    <submittedName>
        <fullName evidence="2">Uncharacterized protein</fullName>
    </submittedName>
</protein>
<feature type="coiled-coil region" evidence="1">
    <location>
        <begin position="149"/>
        <end position="187"/>
    </location>
</feature>